<dbReference type="PROSITE" id="PS50887">
    <property type="entry name" value="GGDEF"/>
    <property type="match status" value="1"/>
</dbReference>
<dbReference type="SMART" id="SM00267">
    <property type="entry name" value="GGDEF"/>
    <property type="match status" value="1"/>
</dbReference>
<feature type="transmembrane region" description="Helical" evidence="3">
    <location>
        <begin position="127"/>
        <end position="147"/>
    </location>
</feature>
<keyword evidence="3" id="KW-0472">Membrane</keyword>
<comment type="caution">
    <text evidence="5">The sequence shown here is derived from an EMBL/GenBank/DDBJ whole genome shotgun (WGS) entry which is preliminary data.</text>
</comment>
<protein>
    <recommendedName>
        <fullName evidence="1">diguanylate cyclase</fullName>
        <ecNumber evidence="1">2.7.7.65</ecNumber>
    </recommendedName>
</protein>
<dbReference type="EMBL" id="JANUHC010000001">
    <property type="protein sequence ID" value="MCS0628243.1"/>
    <property type="molecule type" value="Genomic_DNA"/>
</dbReference>
<proteinExistence type="predicted"/>
<sequence length="358" mass="38374">MDVRSSAPRRVFERRCERYLRRLLPGFGSVFGIGVLCDGLWSQLVESAQSPASLAVRAGLVAIASFGYAMPRSGPQPVARASFVYLVHAAALATTARPLADGLLHAVPSLFVWMAALGLVEPRPRPCLNILAPTALLYAALGAFMLPSAAAPAIWAACVAAPALALALGSRLLHLRHDLWLRERQLLRACRYDSLSGALSRQYLMELAQHDLSLAHRHGRPLSVAMLDIDHFKAVNDTYGHAVGDAVIRALTATCVKTLRATDYVGRIGGEEFVCVLPEAGADEAWACAERLRDAFAGQVIPGAPRELRCSVSIGLAVHRDTQDWESLLREADGAMYRAKAAGRNRVAMAGPALAVAG</sequence>
<dbReference type="InterPro" id="IPR000160">
    <property type="entry name" value="GGDEF_dom"/>
</dbReference>
<dbReference type="Proteomes" id="UP001165263">
    <property type="component" value="Unassembled WGS sequence"/>
</dbReference>
<evidence type="ECO:0000256" key="3">
    <source>
        <dbReference type="SAM" id="Phobius"/>
    </source>
</evidence>
<dbReference type="CDD" id="cd01949">
    <property type="entry name" value="GGDEF"/>
    <property type="match status" value="1"/>
</dbReference>
<keyword evidence="3" id="KW-0812">Transmembrane</keyword>
<organism evidence="5 6">
    <name type="scientific">Telluria mixta</name>
    <dbReference type="NCBI Taxonomy" id="34071"/>
    <lineage>
        <taxon>Bacteria</taxon>
        <taxon>Pseudomonadati</taxon>
        <taxon>Pseudomonadota</taxon>
        <taxon>Betaproteobacteria</taxon>
        <taxon>Burkholderiales</taxon>
        <taxon>Oxalobacteraceae</taxon>
        <taxon>Telluria group</taxon>
        <taxon>Telluria</taxon>
    </lineage>
</organism>
<evidence type="ECO:0000313" key="5">
    <source>
        <dbReference type="EMBL" id="MCS0628243.1"/>
    </source>
</evidence>
<keyword evidence="3" id="KW-1133">Transmembrane helix</keyword>
<dbReference type="NCBIfam" id="TIGR00254">
    <property type="entry name" value="GGDEF"/>
    <property type="match status" value="1"/>
</dbReference>
<keyword evidence="6" id="KW-1185">Reference proteome</keyword>
<dbReference type="EC" id="2.7.7.65" evidence="1"/>
<feature type="transmembrane region" description="Helical" evidence="3">
    <location>
        <begin position="23"/>
        <end position="42"/>
    </location>
</feature>
<name>A0ABT2BSZ3_9BURK</name>
<feature type="domain" description="GGDEF" evidence="4">
    <location>
        <begin position="220"/>
        <end position="352"/>
    </location>
</feature>
<reference evidence="5" key="1">
    <citation type="submission" date="2022-08" db="EMBL/GenBank/DDBJ databases">
        <title>Reclassification of Massilia species as members of the genera Telluria, Duganella, Pseudoduganella, Mokoshia gen. nov. and Zemynaea gen. nov. using orthogonal and non-orthogonal genome-based approaches.</title>
        <authorList>
            <person name="Bowman J.P."/>
        </authorList>
    </citation>
    <scope>NUCLEOTIDE SEQUENCE</scope>
    <source>
        <strain evidence="5">LMG 11547</strain>
    </source>
</reference>
<dbReference type="InterPro" id="IPR029787">
    <property type="entry name" value="Nucleotide_cyclase"/>
</dbReference>
<accession>A0ABT2BSZ3</accession>
<dbReference type="InterPro" id="IPR043128">
    <property type="entry name" value="Rev_trsase/Diguanyl_cyclase"/>
</dbReference>
<evidence type="ECO:0000256" key="2">
    <source>
        <dbReference type="ARBA" id="ARBA00034247"/>
    </source>
</evidence>
<dbReference type="Pfam" id="PF00990">
    <property type="entry name" value="GGDEF"/>
    <property type="match status" value="1"/>
</dbReference>
<evidence type="ECO:0000313" key="6">
    <source>
        <dbReference type="Proteomes" id="UP001165263"/>
    </source>
</evidence>
<dbReference type="RefSeq" id="WP_259447490.1">
    <property type="nucleotide sequence ID" value="NZ_CP119520.1"/>
</dbReference>
<feature type="transmembrane region" description="Helical" evidence="3">
    <location>
        <begin position="102"/>
        <end position="120"/>
    </location>
</feature>
<dbReference type="InterPro" id="IPR050469">
    <property type="entry name" value="Diguanylate_Cyclase"/>
</dbReference>
<dbReference type="PANTHER" id="PTHR45138">
    <property type="entry name" value="REGULATORY COMPONENTS OF SENSORY TRANSDUCTION SYSTEM"/>
    <property type="match status" value="1"/>
</dbReference>
<dbReference type="SUPFAM" id="SSF55073">
    <property type="entry name" value="Nucleotide cyclase"/>
    <property type="match status" value="1"/>
</dbReference>
<evidence type="ECO:0000259" key="4">
    <source>
        <dbReference type="PROSITE" id="PS50887"/>
    </source>
</evidence>
<dbReference type="PANTHER" id="PTHR45138:SF9">
    <property type="entry name" value="DIGUANYLATE CYCLASE DGCM-RELATED"/>
    <property type="match status" value="1"/>
</dbReference>
<evidence type="ECO:0000256" key="1">
    <source>
        <dbReference type="ARBA" id="ARBA00012528"/>
    </source>
</evidence>
<dbReference type="Gene3D" id="3.30.70.270">
    <property type="match status" value="1"/>
</dbReference>
<feature type="transmembrane region" description="Helical" evidence="3">
    <location>
        <begin position="153"/>
        <end position="174"/>
    </location>
</feature>
<gene>
    <name evidence="5" type="ORF">NX786_02655</name>
</gene>
<comment type="catalytic activity">
    <reaction evidence="2">
        <text>2 GTP = 3',3'-c-di-GMP + 2 diphosphate</text>
        <dbReference type="Rhea" id="RHEA:24898"/>
        <dbReference type="ChEBI" id="CHEBI:33019"/>
        <dbReference type="ChEBI" id="CHEBI:37565"/>
        <dbReference type="ChEBI" id="CHEBI:58805"/>
        <dbReference type="EC" id="2.7.7.65"/>
    </reaction>
</comment>